<dbReference type="Pfam" id="PF23106">
    <property type="entry name" value="EGF_Teneurin"/>
    <property type="match status" value="1"/>
</dbReference>
<gene>
    <name evidence="3" type="ORF">DPMN_003914</name>
</gene>
<keyword evidence="4" id="KW-1185">Reference proteome</keyword>
<dbReference type="Proteomes" id="UP000828390">
    <property type="component" value="Unassembled WGS sequence"/>
</dbReference>
<reference evidence="3" key="2">
    <citation type="submission" date="2020-11" db="EMBL/GenBank/DDBJ databases">
        <authorList>
            <person name="McCartney M.A."/>
            <person name="Auch B."/>
            <person name="Kono T."/>
            <person name="Mallez S."/>
            <person name="Becker A."/>
            <person name="Gohl D.M."/>
            <person name="Silverstein K.A.T."/>
            <person name="Koren S."/>
            <person name="Bechman K.B."/>
            <person name="Herman A."/>
            <person name="Abrahante J.E."/>
            <person name="Garbe J."/>
        </authorList>
    </citation>
    <scope>NUCLEOTIDE SEQUENCE</scope>
    <source>
        <strain evidence="3">Duluth1</strain>
        <tissue evidence="3">Whole animal</tissue>
    </source>
</reference>
<comment type="caution">
    <text evidence="3">The sequence shown here is derived from an EMBL/GenBank/DDBJ whole genome shotgun (WGS) entry which is preliminary data.</text>
</comment>
<dbReference type="PROSITE" id="PS00022">
    <property type="entry name" value="EGF_1"/>
    <property type="match status" value="1"/>
</dbReference>
<dbReference type="InterPro" id="IPR000742">
    <property type="entry name" value="EGF"/>
</dbReference>
<proteinExistence type="predicted"/>
<evidence type="ECO:0000256" key="1">
    <source>
        <dbReference type="PROSITE-ProRule" id="PRU00076"/>
    </source>
</evidence>
<reference evidence="3" key="1">
    <citation type="journal article" date="2019" name="bioRxiv">
        <title>The Genome of the Zebra Mussel, Dreissena polymorpha: A Resource for Invasive Species Research.</title>
        <authorList>
            <person name="McCartney M.A."/>
            <person name="Auch B."/>
            <person name="Kono T."/>
            <person name="Mallez S."/>
            <person name="Zhang Y."/>
            <person name="Obille A."/>
            <person name="Becker A."/>
            <person name="Abrahante J.E."/>
            <person name="Garbe J."/>
            <person name="Badalamenti J.P."/>
            <person name="Herman A."/>
            <person name="Mangelson H."/>
            <person name="Liachko I."/>
            <person name="Sullivan S."/>
            <person name="Sone E.D."/>
            <person name="Koren S."/>
            <person name="Silverstein K.A.T."/>
            <person name="Beckman K.B."/>
            <person name="Gohl D.M."/>
        </authorList>
    </citation>
    <scope>NUCLEOTIDE SEQUENCE</scope>
    <source>
        <strain evidence="3">Duluth1</strain>
        <tissue evidence="3">Whole animal</tissue>
    </source>
</reference>
<comment type="caution">
    <text evidence="1">Lacks conserved residue(s) required for the propagation of feature annotation.</text>
</comment>
<evidence type="ECO:0000313" key="4">
    <source>
        <dbReference type="Proteomes" id="UP000828390"/>
    </source>
</evidence>
<accession>A0A9D4MRM6</accession>
<organism evidence="3 4">
    <name type="scientific">Dreissena polymorpha</name>
    <name type="common">Zebra mussel</name>
    <name type="synonym">Mytilus polymorpha</name>
    <dbReference type="NCBI Taxonomy" id="45954"/>
    <lineage>
        <taxon>Eukaryota</taxon>
        <taxon>Metazoa</taxon>
        <taxon>Spiralia</taxon>
        <taxon>Lophotrochozoa</taxon>
        <taxon>Mollusca</taxon>
        <taxon>Bivalvia</taxon>
        <taxon>Autobranchia</taxon>
        <taxon>Heteroconchia</taxon>
        <taxon>Euheterodonta</taxon>
        <taxon>Imparidentia</taxon>
        <taxon>Neoheterodontei</taxon>
        <taxon>Myida</taxon>
        <taxon>Dreissenoidea</taxon>
        <taxon>Dreissenidae</taxon>
        <taxon>Dreissena</taxon>
    </lineage>
</organism>
<evidence type="ECO:0000259" key="2">
    <source>
        <dbReference type="PROSITE" id="PS50026"/>
    </source>
</evidence>
<protein>
    <recommendedName>
        <fullName evidence="2">EGF-like domain-containing protein</fullName>
    </recommendedName>
</protein>
<dbReference type="PROSITE" id="PS50026">
    <property type="entry name" value="EGF_3"/>
    <property type="match status" value="1"/>
</dbReference>
<feature type="domain" description="EGF-like" evidence="2">
    <location>
        <begin position="10"/>
        <end position="46"/>
    </location>
</feature>
<feature type="disulfide bond" evidence="1">
    <location>
        <begin position="36"/>
        <end position="45"/>
    </location>
</feature>
<dbReference type="AlphaFoldDB" id="A0A9D4MRM6"/>
<dbReference type="EMBL" id="JAIWYP010000001">
    <property type="protein sequence ID" value="KAH3880002.1"/>
    <property type="molecule type" value="Genomic_DNA"/>
</dbReference>
<keyword evidence="1" id="KW-0245">EGF-like domain</keyword>
<sequence>MIPCTGAFCDVRGCLGEGSSCSGHGYCDLAKQTCSCDTNWKGDGCNIWDCPGDPDCSGEG</sequence>
<name>A0A9D4MRM6_DREPO</name>
<evidence type="ECO:0000313" key="3">
    <source>
        <dbReference type="EMBL" id="KAH3880002.1"/>
    </source>
</evidence>
<keyword evidence="1" id="KW-1015">Disulfide bond</keyword>